<dbReference type="Proteomes" id="UP000274350">
    <property type="component" value="Chromosome"/>
</dbReference>
<organism evidence="1 2">
    <name type="scientific">Undibacterium piscinae</name>
    <dbReference type="NCBI Taxonomy" id="2495591"/>
    <lineage>
        <taxon>Bacteria</taxon>
        <taxon>Pseudomonadati</taxon>
        <taxon>Pseudomonadota</taxon>
        <taxon>Betaproteobacteria</taxon>
        <taxon>Burkholderiales</taxon>
        <taxon>Oxalobacteraceae</taxon>
        <taxon>Undibacterium</taxon>
    </lineage>
</organism>
<keyword evidence="2" id="KW-1185">Reference proteome</keyword>
<protein>
    <submittedName>
        <fullName evidence="1">Uncharacterized protein</fullName>
    </submittedName>
</protein>
<accession>A0A6M4A058</accession>
<proteinExistence type="predicted"/>
<sequence>MAGLLRAIEWMRRSQQHLEMAATWAMADAQAFSGKSTSLSVAQISGITRREILDIPSAPSILKNPSAPPLNAEFLFLANLGKIPKSANQQNLAEAFNYDGLITVMSDRKKFQVNRYDYRE</sequence>
<dbReference type="KEGG" id="upi:EJG51_000105"/>
<reference evidence="1 2" key="1">
    <citation type="journal article" date="2019" name="Int. J. Syst. Evol. Microbiol.">
        <title>Undibacterium piscinae sp. nov., isolated from Korean shiner intestine.</title>
        <authorList>
            <person name="Lee S.Y."/>
            <person name="Kang W."/>
            <person name="Kim P.S."/>
            <person name="Kim H.S."/>
            <person name="Sung H."/>
            <person name="Shin N.R."/>
            <person name="Whon T.W."/>
            <person name="Yun J.H."/>
            <person name="Lee J.Y."/>
            <person name="Lee J.Y."/>
            <person name="Jung M.J."/>
            <person name="Jeong Y.S."/>
            <person name="Tak E.J."/>
            <person name="Han J.E."/>
            <person name="Hyun D.W."/>
            <person name="Kang M.S."/>
            <person name="Lee K.E."/>
            <person name="Lee B.H."/>
            <person name="Bae J.W."/>
        </authorList>
    </citation>
    <scope>NUCLEOTIDE SEQUENCE [LARGE SCALE GENOMIC DNA]</scope>
    <source>
        <strain evidence="1 2">S11R28</strain>
    </source>
</reference>
<evidence type="ECO:0000313" key="2">
    <source>
        <dbReference type="Proteomes" id="UP000274350"/>
    </source>
</evidence>
<name>A0A6M4A058_9BURK</name>
<evidence type="ECO:0000313" key="1">
    <source>
        <dbReference type="EMBL" id="QJQ04513.1"/>
    </source>
</evidence>
<dbReference type="EMBL" id="CP051152">
    <property type="protein sequence ID" value="QJQ04513.1"/>
    <property type="molecule type" value="Genomic_DNA"/>
</dbReference>
<gene>
    <name evidence="1" type="ORF">EJG51_000105</name>
</gene>
<dbReference type="AlphaFoldDB" id="A0A6M4A058"/>